<feature type="domain" description="DUF4097" evidence="1">
    <location>
        <begin position="100"/>
        <end position="253"/>
    </location>
</feature>
<gene>
    <name evidence="2" type="ORF">GCM10011366_24030</name>
</gene>
<proteinExistence type="predicted"/>
<name>A0A917BSM1_9MICO</name>
<dbReference type="RefSeq" id="WP_188431112.1">
    <property type="nucleotide sequence ID" value="NZ_BAABKH010000014.1"/>
</dbReference>
<dbReference type="InterPro" id="IPR025164">
    <property type="entry name" value="Toastrack_DUF4097"/>
</dbReference>
<dbReference type="Pfam" id="PF13349">
    <property type="entry name" value="DUF4097"/>
    <property type="match status" value="1"/>
</dbReference>
<keyword evidence="3" id="KW-1185">Reference proteome</keyword>
<accession>A0A917BSM1</accession>
<organism evidence="2 3">
    <name type="scientific">Ornithinimicrobium tianjinense</name>
    <dbReference type="NCBI Taxonomy" id="1195761"/>
    <lineage>
        <taxon>Bacteria</taxon>
        <taxon>Bacillati</taxon>
        <taxon>Actinomycetota</taxon>
        <taxon>Actinomycetes</taxon>
        <taxon>Micrococcales</taxon>
        <taxon>Ornithinimicrobiaceae</taxon>
        <taxon>Ornithinimicrobium</taxon>
    </lineage>
</organism>
<protein>
    <recommendedName>
        <fullName evidence="1">DUF4097 domain-containing protein</fullName>
    </recommendedName>
</protein>
<dbReference type="PANTHER" id="PTHR34094">
    <property type="match status" value="1"/>
</dbReference>
<dbReference type="AlphaFoldDB" id="A0A917BSM1"/>
<evidence type="ECO:0000313" key="3">
    <source>
        <dbReference type="Proteomes" id="UP000605670"/>
    </source>
</evidence>
<reference evidence="2" key="1">
    <citation type="journal article" date="2014" name="Int. J. Syst. Evol. Microbiol.">
        <title>Complete genome sequence of Corynebacterium casei LMG S-19264T (=DSM 44701T), isolated from a smear-ripened cheese.</title>
        <authorList>
            <consortium name="US DOE Joint Genome Institute (JGI-PGF)"/>
            <person name="Walter F."/>
            <person name="Albersmeier A."/>
            <person name="Kalinowski J."/>
            <person name="Ruckert C."/>
        </authorList>
    </citation>
    <scope>NUCLEOTIDE SEQUENCE</scope>
    <source>
        <strain evidence="2">CGMCC 1.12160</strain>
    </source>
</reference>
<sequence>MSTSIVPTTHEVLGVTSLVVRNHQGDVSVTHRPGDPSQPDDGRAHVRLLHADDLELVDVTVVVDGGNLLVEVPRQDVGPDGRRRGLSLGPITIGGTGTSVGVEVELPAGLPVQLHTKYGNVRVSGTTGDATLKTGAGNVHLERALTVAVSTGAGDVKIGSCTGGSATTGTGGVTVQSNEGALHVRTGAGDVKVLASSGGELTAATGAGDIRAHLLSGSVQARSGAGDVRVTVPRGEPVWLDLNAGLGSVRKQLDPVGAPVEGQPHLSVHARTGLGDITVRHPDDA</sequence>
<evidence type="ECO:0000259" key="1">
    <source>
        <dbReference type="Pfam" id="PF13349"/>
    </source>
</evidence>
<comment type="caution">
    <text evidence="2">The sequence shown here is derived from an EMBL/GenBank/DDBJ whole genome shotgun (WGS) entry which is preliminary data.</text>
</comment>
<dbReference type="Proteomes" id="UP000605670">
    <property type="component" value="Unassembled WGS sequence"/>
</dbReference>
<reference evidence="2" key="2">
    <citation type="submission" date="2020-09" db="EMBL/GenBank/DDBJ databases">
        <authorList>
            <person name="Sun Q."/>
            <person name="Zhou Y."/>
        </authorList>
    </citation>
    <scope>NUCLEOTIDE SEQUENCE</scope>
    <source>
        <strain evidence="2">CGMCC 1.12160</strain>
    </source>
</reference>
<dbReference type="EMBL" id="BMEM01000004">
    <property type="protein sequence ID" value="GGF55328.1"/>
    <property type="molecule type" value="Genomic_DNA"/>
</dbReference>
<dbReference type="PANTHER" id="PTHR34094:SF1">
    <property type="entry name" value="PROTEIN FAM185A"/>
    <property type="match status" value="1"/>
</dbReference>
<evidence type="ECO:0000313" key="2">
    <source>
        <dbReference type="EMBL" id="GGF55328.1"/>
    </source>
</evidence>